<dbReference type="InParanoid" id="A0A067QF26"/>
<evidence type="ECO:0000256" key="5">
    <source>
        <dbReference type="SAM" id="MobiDB-lite"/>
    </source>
</evidence>
<evidence type="ECO:0000313" key="8">
    <source>
        <dbReference type="EMBL" id="KDQ62107.1"/>
    </source>
</evidence>
<feature type="region of interest" description="Disordered" evidence="5">
    <location>
        <begin position="90"/>
        <end position="140"/>
    </location>
</feature>
<dbReference type="InterPro" id="IPR045120">
    <property type="entry name" value="Suco/Slp1-like"/>
</dbReference>
<reference evidence="9" key="1">
    <citation type="journal article" date="2014" name="Proc. Natl. Acad. Sci. U.S.A.">
        <title>Extensive sampling of basidiomycete genomes demonstrates inadequacy of the white-rot/brown-rot paradigm for wood decay fungi.</title>
        <authorList>
            <person name="Riley R."/>
            <person name="Salamov A.A."/>
            <person name="Brown D.W."/>
            <person name="Nagy L.G."/>
            <person name="Floudas D."/>
            <person name="Held B.W."/>
            <person name="Levasseur A."/>
            <person name="Lombard V."/>
            <person name="Morin E."/>
            <person name="Otillar R."/>
            <person name="Lindquist E.A."/>
            <person name="Sun H."/>
            <person name="LaButti K.M."/>
            <person name="Schmutz J."/>
            <person name="Jabbour D."/>
            <person name="Luo H."/>
            <person name="Baker S.E."/>
            <person name="Pisabarro A.G."/>
            <person name="Walton J.D."/>
            <person name="Blanchette R.A."/>
            <person name="Henrissat B."/>
            <person name="Martin F."/>
            <person name="Cullen D."/>
            <person name="Hibbett D.S."/>
            <person name="Grigoriev I.V."/>
        </authorList>
    </citation>
    <scope>NUCLEOTIDE SEQUENCE [LARGE SCALE GENOMIC DNA]</scope>
    <source>
        <strain evidence="9">MUCL 33604</strain>
    </source>
</reference>
<dbReference type="GO" id="GO:0016020">
    <property type="term" value="C:membrane"/>
    <property type="evidence" value="ECO:0007669"/>
    <property type="project" value="InterPro"/>
</dbReference>
<name>A0A067QF26_9AGAM</name>
<dbReference type="AlphaFoldDB" id="A0A067QF26"/>
<dbReference type="InterPro" id="IPR012919">
    <property type="entry name" value="SUN_dom"/>
</dbReference>
<dbReference type="PANTHER" id="PTHR12953">
    <property type="entry name" value="MEMBRANE PROTEIN CH1 RELATED"/>
    <property type="match status" value="1"/>
</dbReference>
<dbReference type="Gene3D" id="2.60.120.260">
    <property type="entry name" value="Galactose-binding domain-like"/>
    <property type="match status" value="1"/>
</dbReference>
<feature type="compositionally biased region" description="Polar residues" evidence="5">
    <location>
        <begin position="750"/>
        <end position="759"/>
    </location>
</feature>
<feature type="compositionally biased region" description="Basic and acidic residues" evidence="5">
    <location>
        <begin position="888"/>
        <end position="898"/>
    </location>
</feature>
<dbReference type="GO" id="GO:0005737">
    <property type="term" value="C:cytoplasm"/>
    <property type="evidence" value="ECO:0007669"/>
    <property type="project" value="TreeGrafter"/>
</dbReference>
<evidence type="ECO:0000256" key="2">
    <source>
        <dbReference type="ARBA" id="ARBA00022692"/>
    </source>
</evidence>
<dbReference type="OrthoDB" id="266334at2759"/>
<feature type="compositionally biased region" description="Polar residues" evidence="5">
    <location>
        <begin position="421"/>
        <end position="438"/>
    </location>
</feature>
<dbReference type="HOGENOM" id="CLU_011244_0_0_1"/>
<evidence type="ECO:0000313" key="9">
    <source>
        <dbReference type="Proteomes" id="UP000027265"/>
    </source>
</evidence>
<feature type="domain" description="SUN" evidence="7">
    <location>
        <begin position="134"/>
        <end position="309"/>
    </location>
</feature>
<organism evidence="8 9">
    <name type="scientific">Jaapia argillacea MUCL 33604</name>
    <dbReference type="NCBI Taxonomy" id="933084"/>
    <lineage>
        <taxon>Eukaryota</taxon>
        <taxon>Fungi</taxon>
        <taxon>Dikarya</taxon>
        <taxon>Basidiomycota</taxon>
        <taxon>Agaricomycotina</taxon>
        <taxon>Agaricomycetes</taxon>
        <taxon>Agaricomycetidae</taxon>
        <taxon>Jaapiales</taxon>
        <taxon>Jaapiaceae</taxon>
        <taxon>Jaapia</taxon>
    </lineage>
</organism>
<feature type="compositionally biased region" description="Low complexity" evidence="5">
    <location>
        <begin position="484"/>
        <end position="526"/>
    </location>
</feature>
<dbReference type="STRING" id="933084.A0A067QF26"/>
<accession>A0A067QF26</accession>
<evidence type="ECO:0000259" key="7">
    <source>
        <dbReference type="PROSITE" id="PS51469"/>
    </source>
</evidence>
<keyword evidence="6" id="KW-0732">Signal</keyword>
<feature type="signal peptide" evidence="6">
    <location>
        <begin position="1"/>
        <end position="22"/>
    </location>
</feature>
<keyword evidence="9" id="KW-1185">Reference proteome</keyword>
<feature type="compositionally biased region" description="Low complexity" evidence="5">
    <location>
        <begin position="409"/>
        <end position="420"/>
    </location>
</feature>
<keyword evidence="4" id="KW-0472">Membrane</keyword>
<keyword evidence="2" id="KW-0812">Transmembrane</keyword>
<dbReference type="PROSITE" id="PS51469">
    <property type="entry name" value="SUN"/>
    <property type="match status" value="1"/>
</dbReference>
<feature type="compositionally biased region" description="Low complexity" evidence="5">
    <location>
        <begin position="119"/>
        <end position="136"/>
    </location>
</feature>
<feature type="compositionally biased region" description="Polar residues" evidence="5">
    <location>
        <begin position="804"/>
        <end position="816"/>
    </location>
</feature>
<dbReference type="GO" id="GO:0012505">
    <property type="term" value="C:endomembrane system"/>
    <property type="evidence" value="ECO:0007669"/>
    <property type="project" value="UniProtKB-SubCell"/>
</dbReference>
<dbReference type="Pfam" id="PF07738">
    <property type="entry name" value="Sad1_UNC"/>
    <property type="match status" value="1"/>
</dbReference>
<evidence type="ECO:0000256" key="3">
    <source>
        <dbReference type="ARBA" id="ARBA00022989"/>
    </source>
</evidence>
<feature type="compositionally biased region" description="Polar residues" evidence="5">
    <location>
        <begin position="452"/>
        <end position="463"/>
    </location>
</feature>
<feature type="region of interest" description="Disordered" evidence="5">
    <location>
        <begin position="344"/>
        <end position="363"/>
    </location>
</feature>
<protein>
    <recommendedName>
        <fullName evidence="7">SUN domain-containing protein</fullName>
    </recommendedName>
</protein>
<evidence type="ECO:0000256" key="6">
    <source>
        <dbReference type="SAM" id="SignalP"/>
    </source>
</evidence>
<dbReference type="FunCoup" id="A0A067QF26">
    <property type="interactions" value="29"/>
</dbReference>
<feature type="region of interest" description="Disordered" evidence="5">
    <location>
        <begin position="703"/>
        <end position="936"/>
    </location>
</feature>
<gene>
    <name evidence="8" type="ORF">JAAARDRAFT_44619</name>
</gene>
<feature type="compositionally biased region" description="Polar residues" evidence="5">
    <location>
        <begin position="766"/>
        <end position="775"/>
    </location>
</feature>
<feature type="compositionally biased region" description="Acidic residues" evidence="5">
    <location>
        <begin position="927"/>
        <end position="936"/>
    </location>
</feature>
<feature type="region of interest" description="Disordered" evidence="5">
    <location>
        <begin position="374"/>
        <end position="538"/>
    </location>
</feature>
<keyword evidence="3" id="KW-1133">Transmembrane helix</keyword>
<dbReference type="EMBL" id="KL197711">
    <property type="protein sequence ID" value="KDQ62107.1"/>
    <property type="molecule type" value="Genomic_DNA"/>
</dbReference>
<evidence type="ECO:0000256" key="1">
    <source>
        <dbReference type="ARBA" id="ARBA00004308"/>
    </source>
</evidence>
<dbReference type="GO" id="GO:0034975">
    <property type="term" value="P:protein folding in endoplasmic reticulum"/>
    <property type="evidence" value="ECO:0007669"/>
    <property type="project" value="TreeGrafter"/>
</dbReference>
<dbReference type="PANTHER" id="PTHR12953:SF0">
    <property type="entry name" value="SUN DOMAIN-CONTAINING OSSIFICATION FACTOR"/>
    <property type="match status" value="1"/>
</dbReference>
<feature type="chain" id="PRO_5001643972" description="SUN domain-containing protein" evidence="6">
    <location>
        <begin position="23"/>
        <end position="956"/>
    </location>
</feature>
<evidence type="ECO:0000256" key="4">
    <source>
        <dbReference type="ARBA" id="ARBA00023136"/>
    </source>
</evidence>
<proteinExistence type="predicted"/>
<feature type="compositionally biased region" description="Polar residues" evidence="5">
    <location>
        <begin position="910"/>
        <end position="926"/>
    </location>
</feature>
<sequence>MLPATALSLMACLLSVASPVFSLYAPVLAPTTPFDQFRSIAAVKAAKARKLGEEEKICCLTPPEPVEGEEGEVLLSFEEWKAKKLVESGLGGSAVPSRGERVGASGGGAGTVNLSEAAGNSNIPSPSPGTGSPSPNVAQDLVDSNSELLSPHFRVPLTDRFNYAATDCSARVHTAHKSAKSPYSILSSKKDKYMLSPCAKPNSGERQFVVVELCDDIRIDTVQLANFEFFSGVFKDFSVSVAKTYSTDAKEGWIDAGTYRAKNVRGVQSFHPPTSLRDFYRYIRIDFHSHYGSEYYCPVSLLRVYGLTHLEQWKWDVWEAESRAREAEAAKAKLEFGVGVPSSVEGVQEAPKPADQPMVDGGDGEVASRVEEAPFTSSVAGRVVEPSANVGETPITHSQESVDLEVPRSTSIDTPSTSTILQNIHSTDTAGPDVTTSPLPDPRSVAQFAPDNGSSELPRTGSVNHEDGVDSSPPAEPTASFIQNPISSPLASPSSSSNASISHASSHTQTQSSLAPSHTSLTTLIPTPSPPVLSLAIPPPSSGGESIYRTIMNRLTALEANTTLYARYVEEQTAGVREVLRRLSEDVGRLEGIGKAQAQMYQRSLHEFERYRRRLEVEHRELLSRVNFLADEVVLEKRLGIAQLCLLLAVLVFMGLTRGSRGEALLDHGPSLLRKGTKESSSGMREWGKRTLSFSGDWVSRFRSRSPEPVGNGNVPAVKGTPGHSMTEKLAFPSRSSPPPIDEPRFVRRLNTNVASSSKLVPRPRTPSSGRNPRYTNHHRPATPTSSSHYTYQHHLSPRPLLQRANSHGPTHTAQSGLAGMGPVPRSAKGWARTAHLHQVKVAGRGKENELPREGRSLNQKGKGKEINVEGDDGLRLYPATADPTDMNSRHTQRDEGPSARPPSPISRILTANNESPPNHRQSYPESETDGDIWVDTDVDGSELDLSFGKAVDVFG</sequence>
<comment type="subcellular location">
    <subcellularLocation>
        <location evidence="1">Endomembrane system</location>
    </subcellularLocation>
</comment>
<feature type="compositionally biased region" description="Basic and acidic residues" evidence="5">
    <location>
        <begin position="845"/>
        <end position="856"/>
    </location>
</feature>
<feature type="compositionally biased region" description="Pro residues" evidence="5">
    <location>
        <begin position="527"/>
        <end position="538"/>
    </location>
</feature>
<dbReference type="Proteomes" id="UP000027265">
    <property type="component" value="Unassembled WGS sequence"/>
</dbReference>